<dbReference type="PROSITE" id="PS52029">
    <property type="entry name" value="LD_TPASE"/>
    <property type="match status" value="1"/>
</dbReference>
<evidence type="ECO:0000256" key="5">
    <source>
        <dbReference type="ARBA" id="ARBA00022984"/>
    </source>
</evidence>
<dbReference type="RefSeq" id="WP_002684420.1">
    <property type="nucleotide sequence ID" value="NZ_JH600070.1"/>
</dbReference>
<evidence type="ECO:0000256" key="4">
    <source>
        <dbReference type="ARBA" id="ARBA00022960"/>
    </source>
</evidence>
<dbReference type="InterPro" id="IPR002477">
    <property type="entry name" value="Peptidoglycan-bd-like"/>
</dbReference>
<dbReference type="HOGENOM" id="CLU_020360_3_4_6"/>
<dbReference type="GO" id="GO:0071555">
    <property type="term" value="P:cell wall organization"/>
    <property type="evidence" value="ECO:0007669"/>
    <property type="project" value="UniProtKB-UniRule"/>
</dbReference>
<protein>
    <recommendedName>
        <fullName evidence="8">L,D-TPase catalytic domain-containing protein</fullName>
    </recommendedName>
</protein>
<dbReference type="STRING" id="395493.BegalDRAFT_1071"/>
<evidence type="ECO:0000313" key="9">
    <source>
        <dbReference type="EMBL" id="EIJ41974.1"/>
    </source>
</evidence>
<proteinExistence type="inferred from homology"/>
<dbReference type="InterPro" id="IPR036366">
    <property type="entry name" value="PGBDSf"/>
</dbReference>
<reference evidence="9 10" key="1">
    <citation type="submission" date="2011-11" db="EMBL/GenBank/DDBJ databases">
        <title>Improved High-Quality Draft sequence of Beggiatoa alba B18lD.</title>
        <authorList>
            <consortium name="US DOE Joint Genome Institute"/>
            <person name="Lucas S."/>
            <person name="Han J."/>
            <person name="Lapidus A."/>
            <person name="Cheng J.-F."/>
            <person name="Goodwin L."/>
            <person name="Pitluck S."/>
            <person name="Peters L."/>
            <person name="Mikhailova N."/>
            <person name="Held B."/>
            <person name="Detter J.C."/>
            <person name="Han C."/>
            <person name="Tapia R."/>
            <person name="Land M."/>
            <person name="Hauser L."/>
            <person name="Kyrpides N."/>
            <person name="Ivanova N."/>
            <person name="Pagani I."/>
            <person name="Samuel K."/>
            <person name="Teske A."/>
            <person name="Mueller J."/>
            <person name="Woyke T."/>
        </authorList>
    </citation>
    <scope>NUCLEOTIDE SEQUENCE [LARGE SCALE GENOMIC DNA]</scope>
    <source>
        <strain evidence="9 10">B18LD</strain>
    </source>
</reference>
<dbReference type="InterPro" id="IPR045380">
    <property type="entry name" value="LD_TPept_scaffold_dom"/>
</dbReference>
<accession>I3CED1</accession>
<dbReference type="InterPro" id="IPR038063">
    <property type="entry name" value="Transpep_catalytic_dom"/>
</dbReference>
<dbReference type="GO" id="GO:0016740">
    <property type="term" value="F:transferase activity"/>
    <property type="evidence" value="ECO:0007669"/>
    <property type="project" value="UniProtKB-KW"/>
</dbReference>
<dbReference type="Proteomes" id="UP000005744">
    <property type="component" value="Unassembled WGS sequence"/>
</dbReference>
<dbReference type="EMBL" id="JH600070">
    <property type="protein sequence ID" value="EIJ41974.1"/>
    <property type="molecule type" value="Genomic_DNA"/>
</dbReference>
<dbReference type="PANTHER" id="PTHR41533:SF2">
    <property type="entry name" value="BLR7131 PROTEIN"/>
    <property type="match status" value="1"/>
</dbReference>
<keyword evidence="4 7" id="KW-0133">Cell shape</keyword>
<evidence type="ECO:0000256" key="6">
    <source>
        <dbReference type="ARBA" id="ARBA00023316"/>
    </source>
</evidence>
<dbReference type="GO" id="GO:0009252">
    <property type="term" value="P:peptidoglycan biosynthetic process"/>
    <property type="evidence" value="ECO:0007669"/>
    <property type="project" value="UniProtKB-UniPathway"/>
</dbReference>
<dbReference type="InterPro" id="IPR052905">
    <property type="entry name" value="LD-transpeptidase_YkuD-like"/>
</dbReference>
<dbReference type="SUPFAM" id="SSF141523">
    <property type="entry name" value="L,D-transpeptidase catalytic domain-like"/>
    <property type="match status" value="1"/>
</dbReference>
<dbReference type="CDD" id="cd16913">
    <property type="entry name" value="YkuD_like"/>
    <property type="match status" value="1"/>
</dbReference>
<dbReference type="Pfam" id="PF20142">
    <property type="entry name" value="Scaffold"/>
    <property type="match status" value="1"/>
</dbReference>
<feature type="active site" description="Proton donor/acceptor" evidence="7">
    <location>
        <position position="493"/>
    </location>
</feature>
<dbReference type="UniPathway" id="UPA00219"/>
<evidence type="ECO:0000256" key="1">
    <source>
        <dbReference type="ARBA" id="ARBA00004752"/>
    </source>
</evidence>
<dbReference type="PANTHER" id="PTHR41533">
    <property type="entry name" value="L,D-TRANSPEPTIDASE HI_1667-RELATED"/>
    <property type="match status" value="1"/>
</dbReference>
<dbReference type="Pfam" id="PF01471">
    <property type="entry name" value="PG_binding_1"/>
    <property type="match status" value="1"/>
</dbReference>
<dbReference type="GO" id="GO:0008360">
    <property type="term" value="P:regulation of cell shape"/>
    <property type="evidence" value="ECO:0007669"/>
    <property type="project" value="UniProtKB-UniRule"/>
</dbReference>
<keyword evidence="10" id="KW-1185">Reference proteome</keyword>
<dbReference type="InterPro" id="IPR005490">
    <property type="entry name" value="LD_TPept_cat_dom"/>
</dbReference>
<gene>
    <name evidence="9" type="ORF">BegalDRAFT_1071</name>
</gene>
<dbReference type="Gene3D" id="1.10.101.10">
    <property type="entry name" value="PGBD-like superfamily/PGBD"/>
    <property type="match status" value="1"/>
</dbReference>
<evidence type="ECO:0000259" key="8">
    <source>
        <dbReference type="PROSITE" id="PS52029"/>
    </source>
</evidence>
<dbReference type="SUPFAM" id="SSF47090">
    <property type="entry name" value="PGBD-like"/>
    <property type="match status" value="1"/>
</dbReference>
<dbReference type="eggNOG" id="COG2989">
    <property type="taxonomic scope" value="Bacteria"/>
</dbReference>
<keyword evidence="5 7" id="KW-0573">Peptidoglycan synthesis</keyword>
<dbReference type="Gene3D" id="2.40.440.10">
    <property type="entry name" value="L,D-transpeptidase catalytic domain-like"/>
    <property type="match status" value="1"/>
</dbReference>
<organism evidence="9 10">
    <name type="scientific">Beggiatoa alba B18LD</name>
    <dbReference type="NCBI Taxonomy" id="395493"/>
    <lineage>
        <taxon>Bacteria</taxon>
        <taxon>Pseudomonadati</taxon>
        <taxon>Pseudomonadota</taxon>
        <taxon>Gammaproteobacteria</taxon>
        <taxon>Thiotrichales</taxon>
        <taxon>Thiotrichaceae</taxon>
        <taxon>Beggiatoa</taxon>
    </lineage>
</organism>
<dbReference type="OrthoDB" id="9778545at2"/>
<dbReference type="AlphaFoldDB" id="I3CED1"/>
<evidence type="ECO:0000256" key="3">
    <source>
        <dbReference type="ARBA" id="ARBA00022679"/>
    </source>
</evidence>
<evidence type="ECO:0000313" key="10">
    <source>
        <dbReference type="Proteomes" id="UP000005744"/>
    </source>
</evidence>
<keyword evidence="6 7" id="KW-0961">Cell wall biogenesis/degradation</keyword>
<sequence length="598" mass="67920">MKIAYRSHILRRMMGYLSLSIGIGLATPMSYALESAEANPALTPSPTLAPIDPLSPVVESTPPTEPAVPEVVLAPPETPFAKQLAQQLAQPTVILKTANKTLQSVEQQKQLYSHRAYNPVWTNEHTLTAQGKALLNTLAQAELEGLNPEVYSVSLLQRLTTQYPNTLEALAELEMLYTDAFLLYGSHVHDGRINPKTVNKEWYIAPEIPWDGVSALENALSSAQPMDAFLASLPPPHLEYARLRTALKVYNDYLKTAGDWVTLPLGKKIQPNERSPQIKLLRERLRFSGELTDESKRTDEELYDNKLVNAMKSFQIRHGLADDGVLGDSSRKMLNISLAERIEQIKLNMERWRWVPRDFGEQYILVNIPAYRLDVYEHGKRIYDMKVMVGRTDRNTPIFTEKMTYLVLNPHWGVPYSIAVKDILPKLRKDASYLSRQNMRVFANGTELNGQAINWSQVSSSNFPYQLRQNPGDGNALGKIKFMFPNKFSIYLHDTPKRSLFGLNDRALSSGCIRVEQPLNLASYVLGNSDKWNKDSIQKAIQSGKHRIVNLDQPLPVYLLYWTAWIDDEGTMQFRDDIYQHDERSLQALTKLQVVARK</sequence>
<evidence type="ECO:0000256" key="7">
    <source>
        <dbReference type="PROSITE-ProRule" id="PRU01373"/>
    </source>
</evidence>
<evidence type="ECO:0000256" key="2">
    <source>
        <dbReference type="ARBA" id="ARBA00005992"/>
    </source>
</evidence>
<comment type="pathway">
    <text evidence="1 7">Cell wall biogenesis; peptidoglycan biosynthesis.</text>
</comment>
<comment type="similarity">
    <text evidence="2">Belongs to the YkuD family.</text>
</comment>
<feature type="active site" description="Nucleophile" evidence="7">
    <location>
        <position position="512"/>
    </location>
</feature>
<dbReference type="Pfam" id="PF03734">
    <property type="entry name" value="YkuD"/>
    <property type="match status" value="1"/>
</dbReference>
<dbReference type="InterPro" id="IPR036365">
    <property type="entry name" value="PGBD-like_sf"/>
</dbReference>
<feature type="domain" description="L,D-TPase catalytic" evidence="8">
    <location>
        <begin position="362"/>
        <end position="540"/>
    </location>
</feature>
<keyword evidence="3" id="KW-0808">Transferase</keyword>
<dbReference type="GO" id="GO:0004180">
    <property type="term" value="F:carboxypeptidase activity"/>
    <property type="evidence" value="ECO:0007669"/>
    <property type="project" value="UniProtKB-ARBA"/>
</dbReference>
<name>I3CED1_9GAMM</name>